<protein>
    <recommendedName>
        <fullName evidence="5">DUF3558 domain-containing protein</fullName>
    </recommendedName>
</protein>
<comment type="caution">
    <text evidence="3">The sequence shown here is derived from an EMBL/GenBank/DDBJ whole genome shotgun (WGS) entry which is preliminary data.</text>
</comment>
<evidence type="ECO:0000256" key="2">
    <source>
        <dbReference type="SAM" id="SignalP"/>
    </source>
</evidence>
<dbReference type="EMBL" id="BAAANN010000033">
    <property type="protein sequence ID" value="GAA1980647.1"/>
    <property type="molecule type" value="Genomic_DNA"/>
</dbReference>
<name>A0ABP5DHY6_9PSEU</name>
<evidence type="ECO:0000313" key="3">
    <source>
        <dbReference type="EMBL" id="GAA1980647.1"/>
    </source>
</evidence>
<gene>
    <name evidence="3" type="ORF">GCM10009754_66600</name>
</gene>
<dbReference type="PROSITE" id="PS51257">
    <property type="entry name" value="PROKAR_LIPOPROTEIN"/>
    <property type="match status" value="1"/>
</dbReference>
<proteinExistence type="predicted"/>
<feature type="region of interest" description="Disordered" evidence="1">
    <location>
        <begin position="28"/>
        <end position="70"/>
    </location>
</feature>
<keyword evidence="4" id="KW-1185">Reference proteome</keyword>
<dbReference type="Proteomes" id="UP001501116">
    <property type="component" value="Unassembled WGS sequence"/>
</dbReference>
<feature type="compositionally biased region" description="Low complexity" evidence="1">
    <location>
        <begin position="28"/>
        <end position="47"/>
    </location>
</feature>
<reference evidence="4" key="1">
    <citation type="journal article" date="2019" name="Int. J. Syst. Evol. Microbiol.">
        <title>The Global Catalogue of Microorganisms (GCM) 10K type strain sequencing project: providing services to taxonomists for standard genome sequencing and annotation.</title>
        <authorList>
            <consortium name="The Broad Institute Genomics Platform"/>
            <consortium name="The Broad Institute Genome Sequencing Center for Infectious Disease"/>
            <person name="Wu L."/>
            <person name="Ma J."/>
        </authorList>
    </citation>
    <scope>NUCLEOTIDE SEQUENCE [LARGE SCALE GENOMIC DNA]</scope>
    <source>
        <strain evidence="4">JCM 14545</strain>
    </source>
</reference>
<evidence type="ECO:0000313" key="4">
    <source>
        <dbReference type="Proteomes" id="UP001501116"/>
    </source>
</evidence>
<keyword evidence="2" id="KW-0732">Signal</keyword>
<evidence type="ECO:0000256" key="1">
    <source>
        <dbReference type="SAM" id="MobiDB-lite"/>
    </source>
</evidence>
<sequence length="221" mass="22759">MKIPLRTMLPALTTVAVLAGCSNASEAGPAASSKSAAAPPSNSAPAQPGKPWSDELKNAEAGDKLGGTGSTCPLPVTFDVAKGWKPKPVDAGNGSGLDALAHQGGFTLKCEIDGKPAGFLGFLRIWAEDAPGKSPRQALEAFVTGDRNVTEKTYRDSGPLQGVEVTYLKDNKALEMVSRARALAVSTASGVVVVALGGLDEDEHQQMLPAYLTAKQSLATS</sequence>
<dbReference type="Pfam" id="PF18966">
    <property type="entry name" value="Lipoprotein_23"/>
    <property type="match status" value="1"/>
</dbReference>
<dbReference type="InterPro" id="IPR044058">
    <property type="entry name" value="Lipoprotein_23"/>
</dbReference>
<feature type="compositionally biased region" description="Basic and acidic residues" evidence="1">
    <location>
        <begin position="52"/>
        <end position="63"/>
    </location>
</feature>
<evidence type="ECO:0008006" key="5">
    <source>
        <dbReference type="Google" id="ProtNLM"/>
    </source>
</evidence>
<feature type="signal peptide" evidence="2">
    <location>
        <begin position="1"/>
        <end position="27"/>
    </location>
</feature>
<dbReference type="RefSeq" id="WP_344428168.1">
    <property type="nucleotide sequence ID" value="NZ_BAAANN010000033.1"/>
</dbReference>
<feature type="chain" id="PRO_5046695745" description="DUF3558 domain-containing protein" evidence="2">
    <location>
        <begin position="28"/>
        <end position="221"/>
    </location>
</feature>
<organism evidence="3 4">
    <name type="scientific">Amycolatopsis minnesotensis</name>
    <dbReference type="NCBI Taxonomy" id="337894"/>
    <lineage>
        <taxon>Bacteria</taxon>
        <taxon>Bacillati</taxon>
        <taxon>Actinomycetota</taxon>
        <taxon>Actinomycetes</taxon>
        <taxon>Pseudonocardiales</taxon>
        <taxon>Pseudonocardiaceae</taxon>
        <taxon>Amycolatopsis</taxon>
    </lineage>
</organism>
<accession>A0ABP5DHY6</accession>